<dbReference type="InterPro" id="IPR009057">
    <property type="entry name" value="Homeodomain-like_sf"/>
</dbReference>
<dbReference type="Pfam" id="PF17937">
    <property type="entry name" value="TetR_C_28"/>
    <property type="match status" value="1"/>
</dbReference>
<dbReference type="InterPro" id="IPR041479">
    <property type="entry name" value="TetR_CgmR_C"/>
</dbReference>
<dbReference type="EMBL" id="RHPJ01000003">
    <property type="protein sequence ID" value="TGO04468.1"/>
    <property type="molecule type" value="Genomic_DNA"/>
</dbReference>
<dbReference type="PROSITE" id="PS50977">
    <property type="entry name" value="HTH_TETR_2"/>
    <property type="match status" value="1"/>
</dbReference>
<dbReference type="RefSeq" id="WP_135850060.1">
    <property type="nucleotide sequence ID" value="NZ_RHPJ01000003.1"/>
</dbReference>
<keyword evidence="2 4" id="KW-0238">DNA-binding</keyword>
<dbReference type="Gene3D" id="1.10.357.10">
    <property type="entry name" value="Tetracycline Repressor, domain 2"/>
    <property type="match status" value="1"/>
</dbReference>
<reference evidence="6 7" key="1">
    <citation type="submission" date="2018-11" db="EMBL/GenBank/DDBJ databases">
        <title>Complete genome sequencing of the Actinobacteria Serinibacter sp. K3-2.</title>
        <authorList>
            <person name="Rakitin A.L."/>
            <person name="Beletsky A.V."/>
            <person name="Mardanov A.V."/>
            <person name="Ravin N.V."/>
            <person name="Gromova A.S."/>
            <person name="Filippova S.N."/>
            <person name="Gal'Chenko V.F."/>
        </authorList>
    </citation>
    <scope>NUCLEOTIDE SEQUENCE [LARGE SCALE GENOMIC DNA]</scope>
    <source>
        <strain evidence="6 7">K3-2</strain>
    </source>
</reference>
<dbReference type="PANTHER" id="PTHR30055:SF234">
    <property type="entry name" value="HTH-TYPE TRANSCRIPTIONAL REGULATOR BETI"/>
    <property type="match status" value="1"/>
</dbReference>
<dbReference type="Pfam" id="PF00440">
    <property type="entry name" value="TetR_N"/>
    <property type="match status" value="1"/>
</dbReference>
<feature type="DNA-binding region" description="H-T-H motif" evidence="4">
    <location>
        <begin position="31"/>
        <end position="50"/>
    </location>
</feature>
<dbReference type="SUPFAM" id="SSF46689">
    <property type="entry name" value="Homeodomain-like"/>
    <property type="match status" value="1"/>
</dbReference>
<dbReference type="PANTHER" id="PTHR30055">
    <property type="entry name" value="HTH-TYPE TRANSCRIPTIONAL REGULATOR RUTR"/>
    <property type="match status" value="1"/>
</dbReference>
<keyword evidence="3" id="KW-0804">Transcription</keyword>
<dbReference type="GO" id="GO:0000976">
    <property type="term" value="F:transcription cis-regulatory region binding"/>
    <property type="evidence" value="ECO:0007669"/>
    <property type="project" value="TreeGrafter"/>
</dbReference>
<evidence type="ECO:0000313" key="6">
    <source>
        <dbReference type="EMBL" id="TGO04468.1"/>
    </source>
</evidence>
<dbReference type="InterPro" id="IPR001647">
    <property type="entry name" value="HTH_TetR"/>
</dbReference>
<feature type="domain" description="HTH tetR-type" evidence="5">
    <location>
        <begin position="9"/>
        <end position="68"/>
    </location>
</feature>
<dbReference type="Proteomes" id="UP000297318">
    <property type="component" value="Unassembled WGS sequence"/>
</dbReference>
<dbReference type="InterPro" id="IPR050109">
    <property type="entry name" value="HTH-type_TetR-like_transc_reg"/>
</dbReference>
<dbReference type="AlphaFoldDB" id="A0A4Z1E083"/>
<accession>A0A4Z1E083</accession>
<protein>
    <submittedName>
        <fullName evidence="6">Transcriptional regulator, TetR family</fullName>
    </submittedName>
</protein>
<sequence length="188" mass="20182">MPGPRRDAARTRARLLEAAGSAISQHGVNVSLDLIARGAGVSKGGLLHHFPTREELLVAVMRQLLADFDAAVEDALDDADDQPGRLTRAYVNAVFADLADGDRAREKVTLMGMVGSSPGVEEFVRLDDEQWQARLAQDGLDPMRADVVTKAADGATGSLLWSRTDPAAYDELRLTLLALSREPGPLLP</sequence>
<evidence type="ECO:0000259" key="5">
    <source>
        <dbReference type="PROSITE" id="PS50977"/>
    </source>
</evidence>
<gene>
    <name evidence="6" type="ORF">SERN_2061</name>
</gene>
<organism evidence="6 7">
    <name type="scientific">Serinibacter arcticus</name>
    <dbReference type="NCBI Taxonomy" id="1655435"/>
    <lineage>
        <taxon>Bacteria</taxon>
        <taxon>Bacillati</taxon>
        <taxon>Actinomycetota</taxon>
        <taxon>Actinomycetes</taxon>
        <taxon>Micrococcales</taxon>
        <taxon>Beutenbergiaceae</taxon>
        <taxon>Serinibacter</taxon>
    </lineage>
</organism>
<evidence type="ECO:0000256" key="1">
    <source>
        <dbReference type="ARBA" id="ARBA00023015"/>
    </source>
</evidence>
<dbReference type="GO" id="GO:0003700">
    <property type="term" value="F:DNA-binding transcription factor activity"/>
    <property type="evidence" value="ECO:0007669"/>
    <property type="project" value="TreeGrafter"/>
</dbReference>
<evidence type="ECO:0000256" key="4">
    <source>
        <dbReference type="PROSITE-ProRule" id="PRU00335"/>
    </source>
</evidence>
<evidence type="ECO:0000256" key="2">
    <source>
        <dbReference type="ARBA" id="ARBA00023125"/>
    </source>
</evidence>
<keyword evidence="1" id="KW-0805">Transcription regulation</keyword>
<evidence type="ECO:0000256" key="3">
    <source>
        <dbReference type="ARBA" id="ARBA00023163"/>
    </source>
</evidence>
<dbReference type="OrthoDB" id="9806334at2"/>
<comment type="caution">
    <text evidence="6">The sequence shown here is derived from an EMBL/GenBank/DDBJ whole genome shotgun (WGS) entry which is preliminary data.</text>
</comment>
<name>A0A4Z1E083_9MICO</name>
<evidence type="ECO:0000313" key="7">
    <source>
        <dbReference type="Proteomes" id="UP000297318"/>
    </source>
</evidence>
<keyword evidence="7" id="KW-1185">Reference proteome</keyword>
<dbReference type="PRINTS" id="PR00455">
    <property type="entry name" value="HTHTETR"/>
</dbReference>
<proteinExistence type="predicted"/>